<dbReference type="RefSeq" id="WP_187503723.1">
    <property type="nucleotide sequence ID" value="NZ_CP162536.1"/>
</dbReference>
<sequence length="355" mass="38314">MWLIQRPDSGANPLIVSLTEAADGAVEAFGAFAFASASGIQLLTSSANMKALLAGGPVELVIGIDAITDTSAIDAFKAAGMLYPNLAVAVFVHKKAGSIFHPKVMCFVYPDGTGRALTGSGNLTQGGLKLNWEAFSVQNLDVAAVSQLKSEWGTWKAGSANSLKPVDDHEVAALANRNKLTRQKLKRIAEIAVEQEDAVDEIVAEIKHQLGLNRMLIAEVPRNKNRLSQVGFDKSTYQGYFGVDIDDGKTIYLHPVGKDGQVGALEVSEAVSVKSQNFRFEVRGVVGPYPNDRPILIFESVAEDTFNYLFIVPGDDGYSAIKDWLDAGHPKERVMRRIETTAPVLASVWPTCPIL</sequence>
<accession>A0ABR7ANK0</accession>
<reference evidence="1 2" key="1">
    <citation type="submission" date="2020-08" db="EMBL/GenBank/DDBJ databases">
        <title>Putative novel bacterial strains isolated from necrotic wheat leaf tissues caused by Xanthomonas translucens.</title>
        <authorList>
            <person name="Tambong J.T."/>
        </authorList>
    </citation>
    <scope>NUCLEOTIDE SEQUENCE [LARGE SCALE GENOMIC DNA]</scope>
    <source>
        <strain evidence="2">DOAB 1063</strain>
    </source>
</reference>
<gene>
    <name evidence="1" type="ORF">H8S47_09995</name>
</gene>
<protein>
    <submittedName>
        <fullName evidence="1">Phospholipase D family protein</fullName>
    </submittedName>
</protein>
<name>A0ABR7ANK0_9SPHN</name>
<dbReference type="EMBL" id="JACONT010000018">
    <property type="protein sequence ID" value="MBC3942008.1"/>
    <property type="molecule type" value="Genomic_DNA"/>
</dbReference>
<keyword evidence="2" id="KW-1185">Reference proteome</keyword>
<organism evidence="1 2">
    <name type="scientific">Sphingomonas albertensis</name>
    <dbReference type="NCBI Taxonomy" id="2762591"/>
    <lineage>
        <taxon>Bacteria</taxon>
        <taxon>Pseudomonadati</taxon>
        <taxon>Pseudomonadota</taxon>
        <taxon>Alphaproteobacteria</taxon>
        <taxon>Sphingomonadales</taxon>
        <taxon>Sphingomonadaceae</taxon>
        <taxon>Sphingomonas</taxon>
    </lineage>
</organism>
<comment type="caution">
    <text evidence="1">The sequence shown here is derived from an EMBL/GenBank/DDBJ whole genome shotgun (WGS) entry which is preliminary data.</text>
</comment>
<dbReference type="CDD" id="cd09117">
    <property type="entry name" value="PLDc_Bfil_DEXD_like"/>
    <property type="match status" value="1"/>
</dbReference>
<dbReference type="Proteomes" id="UP000597613">
    <property type="component" value="Unassembled WGS sequence"/>
</dbReference>
<dbReference type="Gene3D" id="3.30.870.10">
    <property type="entry name" value="Endonuclease Chain A"/>
    <property type="match status" value="1"/>
</dbReference>
<evidence type="ECO:0000313" key="2">
    <source>
        <dbReference type="Proteomes" id="UP000597613"/>
    </source>
</evidence>
<proteinExistence type="predicted"/>
<evidence type="ECO:0000313" key="1">
    <source>
        <dbReference type="EMBL" id="MBC3942008.1"/>
    </source>
</evidence>